<dbReference type="RefSeq" id="WP_013135420.1">
    <property type="nucleotide sequence ID" value="NC_014166.1"/>
</dbReference>
<dbReference type="HOGENOM" id="CLU_035354_0_0_7"/>
<dbReference type="PIRSF" id="PIRSF012318">
    <property type="entry name" value="UCP012318"/>
    <property type="match status" value="1"/>
</dbReference>
<dbReference type="Proteomes" id="UP000000939">
    <property type="component" value="Chromosome"/>
</dbReference>
<accession>D5UZQ6</accession>
<gene>
    <name evidence="1" type="ordered locus">Arnit_1621</name>
</gene>
<dbReference type="STRING" id="572480.Arnit_1621"/>
<evidence type="ECO:0000313" key="1">
    <source>
        <dbReference type="EMBL" id="ADG93275.1"/>
    </source>
</evidence>
<name>D5UZQ6_ARCNC</name>
<dbReference type="OrthoDB" id="9778629at2"/>
<dbReference type="eggNOG" id="COG2833">
    <property type="taxonomic scope" value="Bacteria"/>
</dbReference>
<dbReference type="SUPFAM" id="SSF47240">
    <property type="entry name" value="Ferritin-like"/>
    <property type="match status" value="1"/>
</dbReference>
<keyword evidence="2" id="KW-1185">Reference proteome</keyword>
<reference evidence="1 2" key="1">
    <citation type="journal article" date="2010" name="Stand. Genomic Sci.">
        <title>Complete genome sequence of Arcobacter nitrofigilis type strain (CI).</title>
        <authorList>
            <person name="Pati A."/>
            <person name="Gronow S."/>
            <person name="Lapidus A."/>
            <person name="Copeland A."/>
            <person name="Glavina Del Rio T."/>
            <person name="Nolan M."/>
            <person name="Lucas S."/>
            <person name="Tice H."/>
            <person name="Cheng J.F."/>
            <person name="Han C."/>
            <person name="Chertkov O."/>
            <person name="Bruce D."/>
            <person name="Tapia R."/>
            <person name="Goodwin L."/>
            <person name="Pitluck S."/>
            <person name="Liolios K."/>
            <person name="Ivanova N."/>
            <person name="Mavromatis K."/>
            <person name="Chen A."/>
            <person name="Palaniappan K."/>
            <person name="Land M."/>
            <person name="Hauser L."/>
            <person name="Chang Y.J."/>
            <person name="Jeffries C.D."/>
            <person name="Detter J.C."/>
            <person name="Rohde M."/>
            <person name="Goker M."/>
            <person name="Bristow J."/>
            <person name="Eisen J.A."/>
            <person name="Markowitz V."/>
            <person name="Hugenholtz P."/>
            <person name="Klenk H.P."/>
            <person name="Kyrpides N.C."/>
        </authorList>
    </citation>
    <scope>NUCLEOTIDE SEQUENCE [LARGE SCALE GENOMIC DNA]</scope>
    <source>
        <strain evidence="2">ATCC 33309 / DSM 7299 / CCUG 15893 / LMG 7604 / NCTC 12251 / CI</strain>
    </source>
</reference>
<dbReference type="EMBL" id="CP001999">
    <property type="protein sequence ID" value="ADG93275.1"/>
    <property type="molecule type" value="Genomic_DNA"/>
</dbReference>
<dbReference type="InterPro" id="IPR007402">
    <property type="entry name" value="DUF455"/>
</dbReference>
<dbReference type="KEGG" id="ant:Arnit_1621"/>
<evidence type="ECO:0000313" key="2">
    <source>
        <dbReference type="Proteomes" id="UP000000939"/>
    </source>
</evidence>
<evidence type="ECO:0008006" key="3">
    <source>
        <dbReference type="Google" id="ProtNLM"/>
    </source>
</evidence>
<dbReference type="PANTHER" id="PTHR42782:SF4">
    <property type="entry name" value="DUF455 DOMAIN-CONTAINING PROTEIN"/>
    <property type="match status" value="1"/>
</dbReference>
<dbReference type="PANTHER" id="PTHR42782">
    <property type="entry name" value="SI:CH73-314G15.3"/>
    <property type="match status" value="1"/>
</dbReference>
<sequence>MNYFRDLEEILLTINPKEKFRKFDCFYKEFLNENIDFNDNYKIIPLSEPSYKDFMKIVLPKNVKIRKYFDTKEGKGSLLHTIAHIEYSAIDLALDAALRFKNLPKEYYKDWLEVASDEIRHFLMIEEIMEKIGYKYGDFEVHTNLFEAMKKTTTLVERMAIVPRYLEANGLDQNPKIMKKLESNPDEINNEILKALNIILEEEVDHVYKGDKWFKYACEKENLEVENTYLELLEKYYPGSTQGKKLDMNFEARKKAGFSCNELKRLANKEECL</sequence>
<dbReference type="AlphaFoldDB" id="D5UZQ6"/>
<organism evidence="1 2">
    <name type="scientific">Arcobacter nitrofigilis (strain ATCC 33309 / DSM 7299 / CCUG 15893 / LMG 7604 / NCTC 12251 / CI)</name>
    <name type="common">Campylobacter nitrofigilis</name>
    <dbReference type="NCBI Taxonomy" id="572480"/>
    <lineage>
        <taxon>Bacteria</taxon>
        <taxon>Pseudomonadati</taxon>
        <taxon>Campylobacterota</taxon>
        <taxon>Epsilonproteobacteria</taxon>
        <taxon>Campylobacterales</taxon>
        <taxon>Arcobacteraceae</taxon>
        <taxon>Arcobacter</taxon>
    </lineage>
</organism>
<proteinExistence type="predicted"/>
<dbReference type="InterPro" id="IPR011197">
    <property type="entry name" value="UCP012318"/>
</dbReference>
<dbReference type="CDD" id="cd00657">
    <property type="entry name" value="Ferritin_like"/>
    <property type="match status" value="1"/>
</dbReference>
<protein>
    <recommendedName>
        <fullName evidence="3">DUF455 domain-containing protein</fullName>
    </recommendedName>
</protein>
<dbReference type="InterPro" id="IPR009078">
    <property type="entry name" value="Ferritin-like_SF"/>
</dbReference>
<dbReference type="Pfam" id="PF04305">
    <property type="entry name" value="DUF455"/>
    <property type="match status" value="1"/>
</dbReference>